<dbReference type="Gene3D" id="1.10.630.10">
    <property type="entry name" value="Cytochrome P450"/>
    <property type="match status" value="2"/>
</dbReference>
<dbReference type="Proteomes" id="UP000467840">
    <property type="component" value="Chromosome 4"/>
</dbReference>
<dbReference type="GO" id="GO:0005506">
    <property type="term" value="F:iron ion binding"/>
    <property type="evidence" value="ECO:0007669"/>
    <property type="project" value="InterPro"/>
</dbReference>
<evidence type="ECO:0000256" key="2">
    <source>
        <dbReference type="ARBA" id="ARBA00022723"/>
    </source>
</evidence>
<keyword evidence="4" id="KW-0408">Iron</keyword>
<dbReference type="PANTHER" id="PTHR47947:SF24">
    <property type="entry name" value="ISOFLAVONE 2'-HYDROXYLASE-LIKE"/>
    <property type="match status" value="1"/>
</dbReference>
<dbReference type="GO" id="GO:0020037">
    <property type="term" value="F:heme binding"/>
    <property type="evidence" value="ECO:0007669"/>
    <property type="project" value="InterPro"/>
</dbReference>
<comment type="caution">
    <text evidence="6">The sequence shown here is derived from an EMBL/GenBank/DDBJ whole genome shotgun (WGS) entry which is preliminary data.</text>
</comment>
<keyword evidence="7" id="KW-1185">Reference proteome</keyword>
<evidence type="ECO:0000256" key="3">
    <source>
        <dbReference type="ARBA" id="ARBA00023002"/>
    </source>
</evidence>
<dbReference type="PRINTS" id="PR00463">
    <property type="entry name" value="EP450I"/>
</dbReference>
<sequence>MFHQNDIIFANRPDFSMGRYVNYNNTTLVVTSYSDHWRNLRCISTVEILSSNRLNQFRSIRRDEVSTLLHRLHKVLCQGFAKWVDYDGFIRKLVRLGKKLDCFKQGLIDEHRIDKDRNTKINHLLSMQESQPQYYIDEIIKGLILITLAAAIETTAVSLEWAISNLFNNPNVLNKAKAEIDTQIGQDRFIDESDLPKLNYLQCIISENLRLCPVAPLLVPHLSSEDCTIGGYHVPSNTILFVNVWAIQRDPNLWEDPTSFKPERFENGKAEAFKFLLLTDLWADFGFINSMFRMGKGCEIDMSAKTRVTMSKVHHLEVMCKSRPILDVVLP</sequence>
<evidence type="ECO:0000256" key="1">
    <source>
        <dbReference type="ARBA" id="ARBA00022617"/>
    </source>
</evidence>
<keyword evidence="3" id="KW-0560">Oxidoreductase</keyword>
<evidence type="ECO:0000313" key="7">
    <source>
        <dbReference type="Proteomes" id="UP000467840"/>
    </source>
</evidence>
<evidence type="ECO:0000256" key="4">
    <source>
        <dbReference type="ARBA" id="ARBA00023004"/>
    </source>
</evidence>
<dbReference type="InterPro" id="IPR036396">
    <property type="entry name" value="Cyt_P450_sf"/>
</dbReference>
<dbReference type="InterPro" id="IPR001128">
    <property type="entry name" value="Cyt_P450"/>
</dbReference>
<dbReference type="InterPro" id="IPR050651">
    <property type="entry name" value="Plant_Cytochrome_P450_Monoox"/>
</dbReference>
<keyword evidence="2" id="KW-0479">Metal-binding</keyword>
<dbReference type="EMBL" id="JAAGAX010000010">
    <property type="protein sequence ID" value="KAF2299877.1"/>
    <property type="molecule type" value="Genomic_DNA"/>
</dbReference>
<gene>
    <name evidence="6" type="ORF">GH714_005396</name>
</gene>
<evidence type="ECO:0000256" key="5">
    <source>
        <dbReference type="ARBA" id="ARBA00023033"/>
    </source>
</evidence>
<dbReference type="InterPro" id="IPR002401">
    <property type="entry name" value="Cyt_P450_E_grp-I"/>
</dbReference>
<reference evidence="6 7" key="1">
    <citation type="journal article" date="2020" name="Mol. Plant">
        <title>The Chromosome-Based Rubber Tree Genome Provides New Insights into Spurge Genome Evolution and Rubber Biosynthesis.</title>
        <authorList>
            <person name="Liu J."/>
            <person name="Shi C."/>
            <person name="Shi C.C."/>
            <person name="Li W."/>
            <person name="Zhang Q.J."/>
            <person name="Zhang Y."/>
            <person name="Li K."/>
            <person name="Lu H.F."/>
            <person name="Shi C."/>
            <person name="Zhu S.T."/>
            <person name="Xiao Z.Y."/>
            <person name="Nan H."/>
            <person name="Yue Y."/>
            <person name="Zhu X.G."/>
            <person name="Wu Y."/>
            <person name="Hong X.N."/>
            <person name="Fan G.Y."/>
            <person name="Tong Y."/>
            <person name="Zhang D."/>
            <person name="Mao C.L."/>
            <person name="Liu Y.L."/>
            <person name="Hao S.J."/>
            <person name="Liu W.Q."/>
            <person name="Lv M.Q."/>
            <person name="Zhang H.B."/>
            <person name="Liu Y."/>
            <person name="Hu-Tang G.R."/>
            <person name="Wang J.P."/>
            <person name="Wang J.H."/>
            <person name="Sun Y.H."/>
            <person name="Ni S.B."/>
            <person name="Chen W.B."/>
            <person name="Zhang X.C."/>
            <person name="Jiao Y.N."/>
            <person name="Eichler E.E."/>
            <person name="Li G.H."/>
            <person name="Liu X."/>
            <person name="Gao L.Z."/>
        </authorList>
    </citation>
    <scope>NUCLEOTIDE SEQUENCE [LARGE SCALE GENOMIC DNA]</scope>
    <source>
        <strain evidence="7">cv. GT1</strain>
        <tissue evidence="6">Leaf</tissue>
    </source>
</reference>
<dbReference type="Pfam" id="PF00067">
    <property type="entry name" value="p450"/>
    <property type="match status" value="1"/>
</dbReference>
<protein>
    <recommendedName>
        <fullName evidence="8">Cytochrome P450</fullName>
    </recommendedName>
</protein>
<evidence type="ECO:0000313" key="6">
    <source>
        <dbReference type="EMBL" id="KAF2299877.1"/>
    </source>
</evidence>
<keyword evidence="1" id="KW-0349">Heme</keyword>
<organism evidence="6 7">
    <name type="scientific">Hevea brasiliensis</name>
    <name type="common">Para rubber tree</name>
    <name type="synonym">Siphonia brasiliensis</name>
    <dbReference type="NCBI Taxonomy" id="3981"/>
    <lineage>
        <taxon>Eukaryota</taxon>
        <taxon>Viridiplantae</taxon>
        <taxon>Streptophyta</taxon>
        <taxon>Embryophyta</taxon>
        <taxon>Tracheophyta</taxon>
        <taxon>Spermatophyta</taxon>
        <taxon>Magnoliopsida</taxon>
        <taxon>eudicotyledons</taxon>
        <taxon>Gunneridae</taxon>
        <taxon>Pentapetalae</taxon>
        <taxon>rosids</taxon>
        <taxon>fabids</taxon>
        <taxon>Malpighiales</taxon>
        <taxon>Euphorbiaceae</taxon>
        <taxon>Crotonoideae</taxon>
        <taxon>Micrandreae</taxon>
        <taxon>Hevea</taxon>
    </lineage>
</organism>
<name>A0A6A6LH68_HEVBR</name>
<keyword evidence="5" id="KW-0503">Monooxygenase</keyword>
<evidence type="ECO:0008006" key="8">
    <source>
        <dbReference type="Google" id="ProtNLM"/>
    </source>
</evidence>
<proteinExistence type="predicted"/>
<dbReference type="GO" id="GO:0004497">
    <property type="term" value="F:monooxygenase activity"/>
    <property type="evidence" value="ECO:0007669"/>
    <property type="project" value="UniProtKB-KW"/>
</dbReference>
<dbReference type="GO" id="GO:0016705">
    <property type="term" value="F:oxidoreductase activity, acting on paired donors, with incorporation or reduction of molecular oxygen"/>
    <property type="evidence" value="ECO:0007669"/>
    <property type="project" value="InterPro"/>
</dbReference>
<dbReference type="AlphaFoldDB" id="A0A6A6LH68"/>
<accession>A0A6A6LH68</accession>
<dbReference type="SUPFAM" id="SSF48264">
    <property type="entry name" value="Cytochrome P450"/>
    <property type="match status" value="1"/>
</dbReference>
<dbReference type="PANTHER" id="PTHR47947">
    <property type="entry name" value="CYTOCHROME P450 82C3-RELATED"/>
    <property type="match status" value="1"/>
</dbReference>